<dbReference type="InterPro" id="IPR038765">
    <property type="entry name" value="Papain-like_cys_pep_sf"/>
</dbReference>
<evidence type="ECO:0000256" key="7">
    <source>
        <dbReference type="SAM" id="SignalP"/>
    </source>
</evidence>
<dbReference type="PROSITE" id="PS00640">
    <property type="entry name" value="THIOL_PROTEASE_ASN"/>
    <property type="match status" value="1"/>
</dbReference>
<feature type="domain" description="Peptidase C1A papain C-terminal" evidence="8">
    <location>
        <begin position="125"/>
        <end position="338"/>
    </location>
</feature>
<evidence type="ECO:0000256" key="6">
    <source>
        <dbReference type="ARBA" id="ARBA00023157"/>
    </source>
</evidence>
<dbReference type="PRINTS" id="PR00705">
    <property type="entry name" value="PAPAIN"/>
</dbReference>
<evidence type="ECO:0000256" key="5">
    <source>
        <dbReference type="ARBA" id="ARBA00022807"/>
    </source>
</evidence>
<dbReference type="SUPFAM" id="SSF54001">
    <property type="entry name" value="Cysteine proteinases"/>
    <property type="match status" value="1"/>
</dbReference>
<dbReference type="AlphaFoldDB" id="A0ABD1FKF1"/>
<dbReference type="CDD" id="cd02248">
    <property type="entry name" value="Peptidase_C1A"/>
    <property type="match status" value="1"/>
</dbReference>
<keyword evidence="11" id="KW-1185">Reference proteome</keyword>
<dbReference type="Proteomes" id="UP001567538">
    <property type="component" value="Unassembled WGS sequence"/>
</dbReference>
<dbReference type="GO" id="GO:0008234">
    <property type="term" value="F:cysteine-type peptidase activity"/>
    <property type="evidence" value="ECO:0007669"/>
    <property type="project" value="UniProtKB-KW"/>
</dbReference>
<evidence type="ECO:0000313" key="11">
    <source>
        <dbReference type="Proteomes" id="UP001567538"/>
    </source>
</evidence>
<dbReference type="PANTHER" id="PTHR12411">
    <property type="entry name" value="CYSTEINE PROTEASE FAMILY C1-RELATED"/>
    <property type="match status" value="1"/>
</dbReference>
<comment type="similarity">
    <text evidence="1">Belongs to the peptidase C1 family.</text>
</comment>
<feature type="chain" id="PRO_5044822165" evidence="7">
    <location>
        <begin position="26"/>
        <end position="339"/>
    </location>
</feature>
<dbReference type="SMART" id="SM00848">
    <property type="entry name" value="Inhibitor_I29"/>
    <property type="match status" value="1"/>
</dbReference>
<keyword evidence="4" id="KW-0378">Hydrolase</keyword>
<dbReference type="SMART" id="SM00645">
    <property type="entry name" value="Pept_C1"/>
    <property type="match status" value="1"/>
</dbReference>
<evidence type="ECO:0000313" key="10">
    <source>
        <dbReference type="EMBL" id="KAL1532142.1"/>
    </source>
</evidence>
<evidence type="ECO:0000256" key="1">
    <source>
        <dbReference type="ARBA" id="ARBA00008455"/>
    </source>
</evidence>
<protein>
    <submittedName>
        <fullName evidence="10">Senescence-specific cysteine protease SAG39-like</fullName>
    </submittedName>
</protein>
<evidence type="ECO:0000259" key="9">
    <source>
        <dbReference type="SMART" id="SM00848"/>
    </source>
</evidence>
<comment type="caution">
    <text evidence="10">The sequence shown here is derived from an EMBL/GenBank/DDBJ whole genome shotgun (WGS) entry which is preliminary data.</text>
</comment>
<dbReference type="InterPro" id="IPR000169">
    <property type="entry name" value="Pept_cys_AS"/>
</dbReference>
<feature type="signal peptide" evidence="7">
    <location>
        <begin position="1"/>
        <end position="25"/>
    </location>
</feature>
<dbReference type="InterPro" id="IPR013128">
    <property type="entry name" value="Peptidase_C1A"/>
</dbReference>
<keyword evidence="2" id="KW-0645">Protease</keyword>
<proteinExistence type="inferred from homology"/>
<dbReference type="PROSITE" id="PS00639">
    <property type="entry name" value="THIOL_PROTEASE_HIS"/>
    <property type="match status" value="1"/>
</dbReference>
<evidence type="ECO:0000259" key="8">
    <source>
        <dbReference type="SMART" id="SM00645"/>
    </source>
</evidence>
<dbReference type="Pfam" id="PF08246">
    <property type="entry name" value="Inhibitor_I29"/>
    <property type="match status" value="1"/>
</dbReference>
<dbReference type="Gene3D" id="3.90.70.10">
    <property type="entry name" value="Cysteine proteinases"/>
    <property type="match status" value="1"/>
</dbReference>
<dbReference type="InterPro" id="IPR025661">
    <property type="entry name" value="Pept_asp_AS"/>
</dbReference>
<feature type="domain" description="Cathepsin propeptide inhibitor" evidence="9">
    <location>
        <begin position="38"/>
        <end position="95"/>
    </location>
</feature>
<name>A0ABD1FKF1_SALDI</name>
<dbReference type="Pfam" id="PF00112">
    <property type="entry name" value="Peptidase_C1"/>
    <property type="match status" value="1"/>
</dbReference>
<gene>
    <name evidence="10" type="ORF">AAHA92_32189</name>
</gene>
<dbReference type="FunFam" id="3.90.70.10:FF:000067">
    <property type="entry name" value="Senescence-specific cysteine protease"/>
    <property type="match status" value="1"/>
</dbReference>
<reference evidence="10 11" key="1">
    <citation type="submission" date="2024-06" db="EMBL/GenBank/DDBJ databases">
        <title>A chromosome level genome sequence of Diviner's sage (Salvia divinorum).</title>
        <authorList>
            <person name="Ford S.A."/>
            <person name="Ro D.-K."/>
            <person name="Ness R.W."/>
            <person name="Phillips M.A."/>
        </authorList>
    </citation>
    <scope>NUCLEOTIDE SEQUENCE [LARGE SCALE GENOMIC DNA]</scope>
    <source>
        <strain evidence="10">SAF-2024a</strain>
        <tissue evidence="10">Leaf</tissue>
    </source>
</reference>
<sequence>MSSNKSCYCTIVLFIFATSWYHVASSLSYSEESMSIKHEKWMAQHGFSYENEKVKEARFQIFKDNVQHIDRHNQEGNHTYKLGLNKFADLTNEEFLAKYARSSMQSFKVASSYQSSFEYTNIKDIPPSLDWRDHNAVTAVANQGTCGTCWAFSAVATIEGIAAIRSGNLKKLSEQHILDCNYMHEGCKGGRQNSAFEFVIKNGGLASDTDYPYIGIQTACANNKPSSLSLNITGFGFIPPNNETALLAAVANQPVSVDVDITILQFYRSGILTGECGTNLNHAVTVVGYGESDDGVKFWLVKNSWGRGWGDDGYIKLQRNVNAIEGMCGIAMIGCYPIA</sequence>
<dbReference type="EMBL" id="JBEAFC010000014">
    <property type="protein sequence ID" value="KAL1532142.1"/>
    <property type="molecule type" value="Genomic_DNA"/>
</dbReference>
<organism evidence="10 11">
    <name type="scientific">Salvia divinorum</name>
    <name type="common">Maria pastora</name>
    <name type="synonym">Diviner's sage</name>
    <dbReference type="NCBI Taxonomy" id="28513"/>
    <lineage>
        <taxon>Eukaryota</taxon>
        <taxon>Viridiplantae</taxon>
        <taxon>Streptophyta</taxon>
        <taxon>Embryophyta</taxon>
        <taxon>Tracheophyta</taxon>
        <taxon>Spermatophyta</taxon>
        <taxon>Magnoliopsida</taxon>
        <taxon>eudicotyledons</taxon>
        <taxon>Gunneridae</taxon>
        <taxon>Pentapetalae</taxon>
        <taxon>asterids</taxon>
        <taxon>lamiids</taxon>
        <taxon>Lamiales</taxon>
        <taxon>Lamiaceae</taxon>
        <taxon>Nepetoideae</taxon>
        <taxon>Mentheae</taxon>
        <taxon>Salviinae</taxon>
        <taxon>Salvia</taxon>
        <taxon>Salvia subgen. Calosphace</taxon>
    </lineage>
</organism>
<evidence type="ECO:0000256" key="3">
    <source>
        <dbReference type="ARBA" id="ARBA00022729"/>
    </source>
</evidence>
<keyword evidence="5" id="KW-0788">Thiol protease</keyword>
<dbReference type="PROSITE" id="PS00139">
    <property type="entry name" value="THIOL_PROTEASE_CYS"/>
    <property type="match status" value="1"/>
</dbReference>
<dbReference type="InterPro" id="IPR039417">
    <property type="entry name" value="Peptidase_C1A_papain-like"/>
</dbReference>
<accession>A0ABD1FKF1</accession>
<evidence type="ECO:0000256" key="2">
    <source>
        <dbReference type="ARBA" id="ARBA00022670"/>
    </source>
</evidence>
<dbReference type="GO" id="GO:0006508">
    <property type="term" value="P:proteolysis"/>
    <property type="evidence" value="ECO:0007669"/>
    <property type="project" value="UniProtKB-KW"/>
</dbReference>
<dbReference type="InterPro" id="IPR013201">
    <property type="entry name" value="Prot_inhib_I29"/>
</dbReference>
<evidence type="ECO:0000256" key="4">
    <source>
        <dbReference type="ARBA" id="ARBA00022801"/>
    </source>
</evidence>
<dbReference type="InterPro" id="IPR000668">
    <property type="entry name" value="Peptidase_C1A_C"/>
</dbReference>
<keyword evidence="6" id="KW-1015">Disulfide bond</keyword>
<dbReference type="InterPro" id="IPR025660">
    <property type="entry name" value="Pept_his_AS"/>
</dbReference>
<keyword evidence="3 7" id="KW-0732">Signal</keyword>